<reference evidence="2" key="1">
    <citation type="submission" date="2017-09" db="EMBL/GenBank/DDBJ databases">
        <authorList>
            <person name="Regsiter A."/>
            <person name="William W."/>
        </authorList>
    </citation>
    <scope>NUCLEOTIDE SEQUENCE [LARGE SCALE GENOMIC DNA]</scope>
    <source>
        <strain evidence="2">500-1</strain>
    </source>
</reference>
<dbReference type="AlphaFoldDB" id="A0A2C8FCH5"/>
<gene>
    <name evidence="1" type="ORF">DPRO_3271</name>
</gene>
<dbReference type="RefSeq" id="WP_097012945.1">
    <property type="nucleotide sequence ID" value="NZ_LT907975.1"/>
</dbReference>
<organism evidence="1 2">
    <name type="scientific">Pseudodesulfovibrio profundus</name>
    <dbReference type="NCBI Taxonomy" id="57320"/>
    <lineage>
        <taxon>Bacteria</taxon>
        <taxon>Pseudomonadati</taxon>
        <taxon>Thermodesulfobacteriota</taxon>
        <taxon>Desulfovibrionia</taxon>
        <taxon>Desulfovibrionales</taxon>
        <taxon>Desulfovibrionaceae</taxon>
    </lineage>
</organism>
<dbReference type="OrthoDB" id="5442502at2"/>
<evidence type="ECO:0000313" key="2">
    <source>
        <dbReference type="Proteomes" id="UP000219215"/>
    </source>
</evidence>
<dbReference type="KEGG" id="pprf:DPRO_3271"/>
<dbReference type="Proteomes" id="UP000219215">
    <property type="component" value="Chromosome DPRO"/>
</dbReference>
<dbReference type="EMBL" id="LT907975">
    <property type="protein sequence ID" value="SOB60183.1"/>
    <property type="molecule type" value="Genomic_DNA"/>
</dbReference>
<accession>A0A2C8FCH5</accession>
<dbReference type="SUPFAM" id="SSF52266">
    <property type="entry name" value="SGNH hydrolase"/>
    <property type="match status" value="1"/>
</dbReference>
<evidence type="ECO:0000313" key="1">
    <source>
        <dbReference type="EMBL" id="SOB60183.1"/>
    </source>
</evidence>
<sequence>MLYFLGNCQADFVSKSMERLGHQCSYGVQASPLTYPSHPGSVPVWLQQAEQRFGLTDYLHGRLFTNQFEPVPNDTQPQLIVLSLFHENTPLFVHNDDEYVFFMDTNALNSSPELMQWASANCRMFKPDPKTYLSRYEAMVSQLSHAHPDVPILILNRLSHYSAFGPEPFSYLEGWEHIWPKAETTLNQWAETLDNVHILDMNRIFGGIWAKSENGISSLCPFLKLTLEEKDGQVIGLHARRDIEHIAPMPDLLARKIENFLEHGSIQYDTNEVVPTEWRRSPRLQLPDDNKLSELLHSGANYRSGEAVAAFFLNLGRDYTDLLVEARHHMPVCHMTLHMIKAYARIHQNPKLAQWCETHRTIAEQFTANGPLYQRDYLNRIDEIVADVTR</sequence>
<protein>
    <submittedName>
        <fullName evidence="1">Uncharacterized protein</fullName>
    </submittedName>
</protein>
<name>A0A2C8FCH5_9BACT</name>
<proteinExistence type="predicted"/>
<keyword evidence="2" id="KW-1185">Reference proteome</keyword>